<feature type="region of interest" description="Disordered" evidence="1">
    <location>
        <begin position="198"/>
        <end position="228"/>
    </location>
</feature>
<dbReference type="GeneID" id="19334182"/>
<dbReference type="EMBL" id="KB446565">
    <property type="protein sequence ID" value="EME77480.1"/>
    <property type="molecule type" value="Genomic_DNA"/>
</dbReference>
<dbReference type="AlphaFoldDB" id="M2YI83"/>
<dbReference type="Proteomes" id="UP000016932">
    <property type="component" value="Unassembled WGS sequence"/>
</dbReference>
<evidence type="ECO:0000313" key="3">
    <source>
        <dbReference type="Proteomes" id="UP000016932"/>
    </source>
</evidence>
<evidence type="ECO:0000313" key="2">
    <source>
        <dbReference type="EMBL" id="EME77480.1"/>
    </source>
</evidence>
<organism evidence="2 3">
    <name type="scientific">Pseudocercospora fijiensis (strain CIRAD86)</name>
    <name type="common">Black leaf streak disease fungus</name>
    <name type="synonym">Mycosphaerella fijiensis</name>
    <dbReference type="NCBI Taxonomy" id="383855"/>
    <lineage>
        <taxon>Eukaryota</taxon>
        <taxon>Fungi</taxon>
        <taxon>Dikarya</taxon>
        <taxon>Ascomycota</taxon>
        <taxon>Pezizomycotina</taxon>
        <taxon>Dothideomycetes</taxon>
        <taxon>Dothideomycetidae</taxon>
        <taxon>Mycosphaerellales</taxon>
        <taxon>Mycosphaerellaceae</taxon>
        <taxon>Pseudocercospora</taxon>
    </lineage>
</organism>
<sequence length="525" mass="58168">MALDQLTICVKERLNKARARLGATPSPKKVVKGMGVQQQVFGTRYKEMRYVNHEFNDEHLKKQKRKWSRTEAEPGTRDAKARFPDEVLQARHRPGCHWSLNINLTVPSVVAYLHRLLRFPPRQSYATSPLPKRGASDLQYRSRSFIPGPDNVHDGDNDLIVQFTYDIHHGDEITPGSDGMDDGVDGLLIIQAVEDGDAEIEEQSDKSDSNEHLPPLLHPSPQSGFLVSRRPLPSTPSSFLQAVPAARDCQTSAACLHTIHHYSANAVANVLPSNTKLCVSRIPTPRPVRQYLLAVLYHSSAASMPSPSLAHSLPSLLKNHTASFREILFPNFHLYSKLVCSNAEDLIRVTVRRVLNITFIAFTELREEGFARRLVVTISVTTDELRGNEDRWFHRTFHSSPLDVHYLLFHFAFFISNPAEHCLILSSTCALVCERLASDSLGGKYNRALAALLGGRSIRTRLKLRLADVRLKGKGATASAEAVSGQNLVPIDIKGASPPAPAYQDSRLNLANPGSLRGKEAITGA</sequence>
<keyword evidence="3" id="KW-1185">Reference proteome</keyword>
<dbReference type="HOGENOM" id="CLU_518880_0_0_1"/>
<reference evidence="2 3" key="1">
    <citation type="journal article" date="2012" name="PLoS Pathog.">
        <title>Diverse lifestyles and strategies of plant pathogenesis encoded in the genomes of eighteen Dothideomycetes fungi.</title>
        <authorList>
            <person name="Ohm R.A."/>
            <person name="Feau N."/>
            <person name="Henrissat B."/>
            <person name="Schoch C.L."/>
            <person name="Horwitz B.A."/>
            <person name="Barry K.W."/>
            <person name="Condon B.J."/>
            <person name="Copeland A.C."/>
            <person name="Dhillon B."/>
            <person name="Glaser F."/>
            <person name="Hesse C.N."/>
            <person name="Kosti I."/>
            <person name="LaButti K."/>
            <person name="Lindquist E.A."/>
            <person name="Lucas S."/>
            <person name="Salamov A.A."/>
            <person name="Bradshaw R.E."/>
            <person name="Ciuffetti L."/>
            <person name="Hamelin R.C."/>
            <person name="Kema G.H.J."/>
            <person name="Lawrence C."/>
            <person name="Scott J.A."/>
            <person name="Spatafora J.W."/>
            <person name="Turgeon B.G."/>
            <person name="de Wit P.J.G.M."/>
            <person name="Zhong S."/>
            <person name="Goodwin S.B."/>
            <person name="Grigoriev I.V."/>
        </authorList>
    </citation>
    <scope>NUCLEOTIDE SEQUENCE [LARGE SCALE GENOMIC DNA]</scope>
    <source>
        <strain evidence="2 3">CIRAD86</strain>
    </source>
</reference>
<dbReference type="KEGG" id="pfj:MYCFIDRAFT_179691"/>
<proteinExistence type="predicted"/>
<dbReference type="VEuPathDB" id="FungiDB:MYCFIDRAFT_179691"/>
<gene>
    <name evidence="2" type="ORF">MYCFIDRAFT_179691</name>
</gene>
<accession>M2YI83</accession>
<protein>
    <submittedName>
        <fullName evidence="2">Uncharacterized protein</fullName>
    </submittedName>
</protein>
<name>M2YI83_PSEFD</name>
<dbReference type="RefSeq" id="XP_007931911.1">
    <property type="nucleotide sequence ID" value="XM_007933720.1"/>
</dbReference>
<evidence type="ECO:0000256" key="1">
    <source>
        <dbReference type="SAM" id="MobiDB-lite"/>
    </source>
</evidence>